<feature type="compositionally biased region" description="Basic and acidic residues" evidence="1">
    <location>
        <begin position="83"/>
        <end position="105"/>
    </location>
</feature>
<evidence type="ECO:0000313" key="5">
    <source>
        <dbReference type="Proteomes" id="UP000828390"/>
    </source>
</evidence>
<evidence type="ECO:0000313" key="4">
    <source>
        <dbReference type="EMBL" id="KAH3867145.1"/>
    </source>
</evidence>
<keyword evidence="2" id="KW-0812">Transmembrane</keyword>
<evidence type="ECO:0000256" key="1">
    <source>
        <dbReference type="SAM" id="MobiDB-lite"/>
    </source>
</evidence>
<feature type="compositionally biased region" description="Polar residues" evidence="1">
    <location>
        <begin position="197"/>
        <end position="207"/>
    </location>
</feature>
<evidence type="ECO:0000256" key="3">
    <source>
        <dbReference type="SAM" id="SignalP"/>
    </source>
</evidence>
<comment type="caution">
    <text evidence="4">The sequence shown here is derived from an EMBL/GenBank/DDBJ whole genome shotgun (WGS) entry which is preliminary data.</text>
</comment>
<dbReference type="EMBL" id="JAIWYP010000002">
    <property type="protein sequence ID" value="KAH3867145.1"/>
    <property type="molecule type" value="Genomic_DNA"/>
</dbReference>
<gene>
    <name evidence="4" type="ORF">DPMN_030270</name>
</gene>
<feature type="compositionally biased region" description="Polar residues" evidence="1">
    <location>
        <begin position="51"/>
        <end position="64"/>
    </location>
</feature>
<evidence type="ECO:0000256" key="2">
    <source>
        <dbReference type="SAM" id="Phobius"/>
    </source>
</evidence>
<feature type="signal peptide" evidence="3">
    <location>
        <begin position="1"/>
        <end position="18"/>
    </location>
</feature>
<keyword evidence="3" id="KW-0732">Signal</keyword>
<dbReference type="AlphaFoldDB" id="A0A9D4LZM1"/>
<feature type="compositionally biased region" description="Acidic residues" evidence="1">
    <location>
        <begin position="211"/>
        <end position="220"/>
    </location>
</feature>
<dbReference type="Proteomes" id="UP000828390">
    <property type="component" value="Unassembled WGS sequence"/>
</dbReference>
<keyword evidence="5" id="KW-1185">Reference proteome</keyword>
<sequence length="384" mass="42557">MNILFVCVVFAFSSASVSETITPTTGEKPTAKESSPVIIDNGGLIPPSPSTPVTATNVTVSKNPSPEVVAKGLPLLPGPQIISEKDDVELNKKVQDGTENSKSDDAEIDEEAGDDDDDDEEDDDIVDDDGKTELKSSDRGMMTGNEQWEKYESEKGKPGDEDDKEKSDYKVKDDDSKGSDVFQPGSEMEATFPEFRGSNSLARTTTMEPLETTDFDMFEYEDSKNSDEVIGFEEEDDDKDDDDEDSNIDMHELQNQELLPVGDQDVTDNPIGDFEENGAYNFDDDDDFEVDDGELSKHTESDTKEFGKQEKSGHGASVEVIKESSTNFKFSVGLFIIVVVTVIALFIYWNWNTVERFILLRRLTPGRRRARGADEEKLLGPETA</sequence>
<keyword evidence="2" id="KW-1133">Transmembrane helix</keyword>
<feature type="compositionally biased region" description="Acidic residues" evidence="1">
    <location>
        <begin position="106"/>
        <end position="127"/>
    </location>
</feature>
<accession>A0A9D4LZM1</accession>
<feature type="compositionally biased region" description="Acidic residues" evidence="1">
    <location>
        <begin position="230"/>
        <end position="247"/>
    </location>
</feature>
<feature type="region of interest" description="Disordered" evidence="1">
    <location>
        <begin position="20"/>
        <end position="286"/>
    </location>
</feature>
<feature type="transmembrane region" description="Helical" evidence="2">
    <location>
        <begin position="330"/>
        <end position="351"/>
    </location>
</feature>
<reference evidence="4" key="1">
    <citation type="journal article" date="2019" name="bioRxiv">
        <title>The Genome of the Zebra Mussel, Dreissena polymorpha: A Resource for Invasive Species Research.</title>
        <authorList>
            <person name="McCartney M.A."/>
            <person name="Auch B."/>
            <person name="Kono T."/>
            <person name="Mallez S."/>
            <person name="Zhang Y."/>
            <person name="Obille A."/>
            <person name="Becker A."/>
            <person name="Abrahante J.E."/>
            <person name="Garbe J."/>
            <person name="Badalamenti J.P."/>
            <person name="Herman A."/>
            <person name="Mangelson H."/>
            <person name="Liachko I."/>
            <person name="Sullivan S."/>
            <person name="Sone E.D."/>
            <person name="Koren S."/>
            <person name="Silverstein K.A.T."/>
            <person name="Beckman K.B."/>
            <person name="Gohl D.M."/>
        </authorList>
    </citation>
    <scope>NUCLEOTIDE SEQUENCE</scope>
    <source>
        <strain evidence="4">Duluth1</strain>
        <tissue evidence="4">Whole animal</tissue>
    </source>
</reference>
<feature type="compositionally biased region" description="Basic and acidic residues" evidence="1">
    <location>
        <begin position="128"/>
        <end position="138"/>
    </location>
</feature>
<feature type="chain" id="PRO_5039698820" evidence="3">
    <location>
        <begin position="19"/>
        <end position="384"/>
    </location>
</feature>
<feature type="compositionally biased region" description="Basic and acidic residues" evidence="1">
    <location>
        <begin position="147"/>
        <end position="178"/>
    </location>
</feature>
<keyword evidence="2" id="KW-0472">Membrane</keyword>
<protein>
    <submittedName>
        <fullName evidence="4">Uncharacterized protein</fullName>
    </submittedName>
</protein>
<proteinExistence type="predicted"/>
<reference evidence="4" key="2">
    <citation type="submission" date="2020-11" db="EMBL/GenBank/DDBJ databases">
        <authorList>
            <person name="McCartney M.A."/>
            <person name="Auch B."/>
            <person name="Kono T."/>
            <person name="Mallez S."/>
            <person name="Becker A."/>
            <person name="Gohl D.M."/>
            <person name="Silverstein K.A.T."/>
            <person name="Koren S."/>
            <person name="Bechman K.B."/>
            <person name="Herman A."/>
            <person name="Abrahante J.E."/>
            <person name="Garbe J."/>
        </authorList>
    </citation>
    <scope>NUCLEOTIDE SEQUENCE</scope>
    <source>
        <strain evidence="4">Duluth1</strain>
        <tissue evidence="4">Whole animal</tissue>
    </source>
</reference>
<name>A0A9D4LZM1_DREPO</name>
<organism evidence="4 5">
    <name type="scientific">Dreissena polymorpha</name>
    <name type="common">Zebra mussel</name>
    <name type="synonym">Mytilus polymorpha</name>
    <dbReference type="NCBI Taxonomy" id="45954"/>
    <lineage>
        <taxon>Eukaryota</taxon>
        <taxon>Metazoa</taxon>
        <taxon>Spiralia</taxon>
        <taxon>Lophotrochozoa</taxon>
        <taxon>Mollusca</taxon>
        <taxon>Bivalvia</taxon>
        <taxon>Autobranchia</taxon>
        <taxon>Heteroconchia</taxon>
        <taxon>Euheterodonta</taxon>
        <taxon>Imparidentia</taxon>
        <taxon>Neoheterodontei</taxon>
        <taxon>Myida</taxon>
        <taxon>Dreissenoidea</taxon>
        <taxon>Dreissenidae</taxon>
        <taxon>Dreissena</taxon>
    </lineage>
</organism>